<name>A0A917NDZ3_9GAMM</name>
<keyword evidence="7 8" id="KW-0411">Iron-sulfur</keyword>
<dbReference type="Pfam" id="PF00919">
    <property type="entry name" value="UPF0004"/>
    <property type="match status" value="1"/>
</dbReference>
<dbReference type="InterPro" id="IPR058240">
    <property type="entry name" value="rSAM_sf"/>
</dbReference>
<gene>
    <name evidence="8 12" type="primary">rimO</name>
    <name evidence="12" type="ORF">GCM10007966_21760</name>
</gene>
<dbReference type="SFLD" id="SFLDG01061">
    <property type="entry name" value="methylthiotransferase"/>
    <property type="match status" value="1"/>
</dbReference>
<keyword evidence="12" id="KW-0687">Ribonucleoprotein</keyword>
<dbReference type="SFLD" id="SFLDG01082">
    <property type="entry name" value="B12-binding_domain_containing"/>
    <property type="match status" value="1"/>
</dbReference>
<dbReference type="NCBIfam" id="TIGR00089">
    <property type="entry name" value="MiaB/RimO family radical SAM methylthiotransferase"/>
    <property type="match status" value="1"/>
</dbReference>
<sequence length="436" mass="48967">MNNRVGFVSLGCPKALVDSERIITQLRAQGYELVSSYQEAGVVVINTCGFIDSAVKESLDTIKEAMAENGRVIVTGCLGAKADIIKEACPDVLHISGAHAYESVVKAVHEHLPPPNDPFSQLIPPQGIKLTPRHYAYLKISEGCNQKCTFCIIPTMRGKLQSYPMQQVLSEAKKLKEAGVKELLVISQDTSAYGVDTRYQTVQWQDKTIQTRFYDLCQQLGELGIWVRLHYVYPYPHVDDIIPLMRDGAILPYLDIPLQHANQRVLKAMKRPASSENTLARITNWRKICPDITIRSTFIVGFPGETEEEFEELLDFLQKAELDRVGCFQYSPVHGAKANDLPNPVPPDIMEERYHRFMQIQAEISRKKLQAKIGSQQTVLVDFIAEDNIIARSASDAPEIDGLVYLPTNPNIKVGTFVKIIITDSDDYDLYGDYFS</sequence>
<feature type="domain" description="TRAM" evidence="9">
    <location>
        <begin position="370"/>
        <end position="436"/>
    </location>
</feature>
<dbReference type="Gene3D" id="2.40.50.140">
    <property type="entry name" value="Nucleic acid-binding proteins"/>
    <property type="match status" value="1"/>
</dbReference>
<dbReference type="Gene3D" id="3.80.30.20">
    <property type="entry name" value="tm_1862 like domain"/>
    <property type="match status" value="1"/>
</dbReference>
<feature type="binding site" evidence="8">
    <location>
        <position position="144"/>
    </location>
    <ligand>
        <name>[4Fe-4S] cluster</name>
        <dbReference type="ChEBI" id="CHEBI:49883"/>
        <label>2</label>
        <note>4Fe-4S-S-AdoMet</note>
    </ligand>
</feature>
<evidence type="ECO:0000313" key="13">
    <source>
        <dbReference type="Proteomes" id="UP000630149"/>
    </source>
</evidence>
<dbReference type="SFLD" id="SFLDF00274">
    <property type="entry name" value="ribosomal_protein_S12_methylth"/>
    <property type="match status" value="1"/>
</dbReference>
<dbReference type="PANTHER" id="PTHR43837">
    <property type="entry name" value="RIBOSOMAL PROTEIN S12 METHYLTHIOTRANSFERASE RIMO"/>
    <property type="match status" value="1"/>
</dbReference>
<dbReference type="SUPFAM" id="SSF102114">
    <property type="entry name" value="Radical SAM enzymes"/>
    <property type="match status" value="1"/>
</dbReference>
<keyword evidence="3 8" id="KW-0808">Transferase</keyword>
<keyword evidence="1 8" id="KW-0004">4Fe-4S</keyword>
<keyword evidence="2 8" id="KW-0963">Cytoplasm</keyword>
<dbReference type="InterPro" id="IPR005839">
    <property type="entry name" value="Methylthiotransferase"/>
</dbReference>
<dbReference type="InterPro" id="IPR006638">
    <property type="entry name" value="Elp3/MiaA/NifB-like_rSAM"/>
</dbReference>
<comment type="function">
    <text evidence="8">Catalyzes the methylthiolation of an aspartic acid residue of ribosomal protein uS12.</text>
</comment>
<dbReference type="PROSITE" id="PS51918">
    <property type="entry name" value="RADICAL_SAM"/>
    <property type="match status" value="1"/>
</dbReference>
<comment type="subcellular location">
    <subcellularLocation>
        <location evidence="8">Cytoplasm</location>
    </subcellularLocation>
</comment>
<dbReference type="HAMAP" id="MF_01865">
    <property type="entry name" value="MTTase_RimO"/>
    <property type="match status" value="1"/>
</dbReference>
<dbReference type="PANTHER" id="PTHR43837:SF1">
    <property type="entry name" value="RIBOSOMAL PROTEIN US12 METHYLTHIOTRANSFERASE RIMO"/>
    <property type="match status" value="1"/>
</dbReference>
<evidence type="ECO:0000256" key="7">
    <source>
        <dbReference type="ARBA" id="ARBA00023014"/>
    </source>
</evidence>
<dbReference type="SFLD" id="SFLDS00029">
    <property type="entry name" value="Radical_SAM"/>
    <property type="match status" value="1"/>
</dbReference>
<dbReference type="RefSeq" id="WP_131777434.1">
    <property type="nucleotide sequence ID" value="NZ_BMOB01000014.1"/>
</dbReference>
<organism evidence="12 13">
    <name type="scientific">Legionella impletisoli</name>
    <dbReference type="NCBI Taxonomy" id="343510"/>
    <lineage>
        <taxon>Bacteria</taxon>
        <taxon>Pseudomonadati</taxon>
        <taxon>Pseudomonadota</taxon>
        <taxon>Gammaproteobacteria</taxon>
        <taxon>Legionellales</taxon>
        <taxon>Legionellaceae</taxon>
        <taxon>Legionella</taxon>
    </lineage>
</organism>
<evidence type="ECO:0000259" key="11">
    <source>
        <dbReference type="PROSITE" id="PS51918"/>
    </source>
</evidence>
<dbReference type="GO" id="GO:0103039">
    <property type="term" value="F:protein methylthiotransferase activity"/>
    <property type="evidence" value="ECO:0007669"/>
    <property type="project" value="UniProtKB-EC"/>
</dbReference>
<dbReference type="InterPro" id="IPR002792">
    <property type="entry name" value="TRAM_dom"/>
</dbReference>
<feature type="binding site" evidence="8">
    <location>
        <position position="148"/>
    </location>
    <ligand>
        <name>[4Fe-4S] cluster</name>
        <dbReference type="ChEBI" id="CHEBI:49883"/>
        <label>2</label>
        <note>4Fe-4S-S-AdoMet</note>
    </ligand>
</feature>
<reference evidence="12" key="1">
    <citation type="journal article" date="2014" name="Int. J. Syst. Evol. Microbiol.">
        <title>Complete genome sequence of Corynebacterium casei LMG S-19264T (=DSM 44701T), isolated from a smear-ripened cheese.</title>
        <authorList>
            <consortium name="US DOE Joint Genome Institute (JGI-PGF)"/>
            <person name="Walter F."/>
            <person name="Albersmeier A."/>
            <person name="Kalinowski J."/>
            <person name="Ruckert C."/>
        </authorList>
    </citation>
    <scope>NUCLEOTIDE SEQUENCE</scope>
    <source>
        <strain evidence="12">JCM 13919</strain>
    </source>
</reference>
<keyword evidence="6 8" id="KW-0408">Iron</keyword>
<evidence type="ECO:0000256" key="8">
    <source>
        <dbReference type="HAMAP-Rule" id="MF_01865"/>
    </source>
</evidence>
<dbReference type="Pfam" id="PF18693">
    <property type="entry name" value="TRAM_2"/>
    <property type="match status" value="1"/>
</dbReference>
<dbReference type="InterPro" id="IPR012340">
    <property type="entry name" value="NA-bd_OB-fold"/>
</dbReference>
<dbReference type="GO" id="GO:0046872">
    <property type="term" value="F:metal ion binding"/>
    <property type="evidence" value="ECO:0007669"/>
    <property type="project" value="UniProtKB-KW"/>
</dbReference>
<dbReference type="InterPro" id="IPR013848">
    <property type="entry name" value="Methylthiotransferase_N"/>
</dbReference>
<accession>A0A917NDZ3</accession>
<reference evidence="12" key="2">
    <citation type="submission" date="2020-09" db="EMBL/GenBank/DDBJ databases">
        <authorList>
            <person name="Sun Q."/>
            <person name="Ohkuma M."/>
        </authorList>
    </citation>
    <scope>NUCLEOTIDE SEQUENCE</scope>
    <source>
        <strain evidence="12">JCM 13919</strain>
    </source>
</reference>
<dbReference type="GO" id="GO:0005829">
    <property type="term" value="C:cytosol"/>
    <property type="evidence" value="ECO:0007669"/>
    <property type="project" value="TreeGrafter"/>
</dbReference>
<dbReference type="Pfam" id="PF04055">
    <property type="entry name" value="Radical_SAM"/>
    <property type="match status" value="1"/>
</dbReference>
<evidence type="ECO:0000256" key="3">
    <source>
        <dbReference type="ARBA" id="ARBA00022679"/>
    </source>
</evidence>
<keyword evidence="12" id="KW-0689">Ribosomal protein</keyword>
<dbReference type="FunFam" id="3.40.50.12160:FF:000002">
    <property type="entry name" value="Ribosomal protein S12 methylthiotransferase RimO"/>
    <property type="match status" value="1"/>
</dbReference>
<dbReference type="FunFam" id="3.80.30.20:FF:000001">
    <property type="entry name" value="tRNA-2-methylthio-N(6)-dimethylallyladenosine synthase 2"/>
    <property type="match status" value="1"/>
</dbReference>
<evidence type="ECO:0000259" key="10">
    <source>
        <dbReference type="PROSITE" id="PS51449"/>
    </source>
</evidence>
<dbReference type="InterPro" id="IPR007197">
    <property type="entry name" value="rSAM"/>
</dbReference>
<feature type="binding site" evidence="8">
    <location>
        <position position="151"/>
    </location>
    <ligand>
        <name>[4Fe-4S] cluster</name>
        <dbReference type="ChEBI" id="CHEBI:49883"/>
        <label>2</label>
        <note>4Fe-4S-S-AdoMet</note>
    </ligand>
</feature>
<comment type="cofactor">
    <cofactor evidence="8">
        <name>[4Fe-4S] cluster</name>
        <dbReference type="ChEBI" id="CHEBI:49883"/>
    </cofactor>
    <text evidence="8">Binds 2 [4Fe-4S] clusters. One cluster is coordinated with 3 cysteines and an exchangeable S-adenosyl-L-methionine.</text>
</comment>
<dbReference type="InterPro" id="IPR038135">
    <property type="entry name" value="Methylthiotransferase_N_sf"/>
</dbReference>
<evidence type="ECO:0000259" key="9">
    <source>
        <dbReference type="PROSITE" id="PS50926"/>
    </source>
</evidence>
<keyword evidence="5 8" id="KW-0479">Metal-binding</keyword>
<dbReference type="OrthoDB" id="9805215at2"/>
<dbReference type="SMART" id="SM00729">
    <property type="entry name" value="Elp3"/>
    <property type="match status" value="1"/>
</dbReference>
<dbReference type="GO" id="GO:0006400">
    <property type="term" value="P:tRNA modification"/>
    <property type="evidence" value="ECO:0007669"/>
    <property type="project" value="InterPro"/>
</dbReference>
<dbReference type="InterPro" id="IPR020612">
    <property type="entry name" value="Methylthiotransferase_CS"/>
</dbReference>
<feature type="domain" description="Radical SAM core" evidence="11">
    <location>
        <begin position="130"/>
        <end position="367"/>
    </location>
</feature>
<comment type="catalytic activity">
    <reaction evidence="8">
        <text>L-aspartate(89)-[ribosomal protein uS12]-hydrogen + (sulfur carrier)-SH + AH2 + 2 S-adenosyl-L-methionine = 3-methylsulfanyl-L-aspartate(89)-[ribosomal protein uS12]-hydrogen + (sulfur carrier)-H + 5'-deoxyadenosine + L-methionine + A + S-adenosyl-L-homocysteine + 2 H(+)</text>
        <dbReference type="Rhea" id="RHEA:37087"/>
        <dbReference type="Rhea" id="RHEA-COMP:10460"/>
        <dbReference type="Rhea" id="RHEA-COMP:10461"/>
        <dbReference type="Rhea" id="RHEA-COMP:14737"/>
        <dbReference type="Rhea" id="RHEA-COMP:14739"/>
        <dbReference type="ChEBI" id="CHEBI:13193"/>
        <dbReference type="ChEBI" id="CHEBI:15378"/>
        <dbReference type="ChEBI" id="CHEBI:17319"/>
        <dbReference type="ChEBI" id="CHEBI:17499"/>
        <dbReference type="ChEBI" id="CHEBI:29917"/>
        <dbReference type="ChEBI" id="CHEBI:29961"/>
        <dbReference type="ChEBI" id="CHEBI:57844"/>
        <dbReference type="ChEBI" id="CHEBI:57856"/>
        <dbReference type="ChEBI" id="CHEBI:59789"/>
        <dbReference type="ChEBI" id="CHEBI:64428"/>
        <dbReference type="ChEBI" id="CHEBI:73599"/>
        <dbReference type="EC" id="2.8.4.4"/>
    </reaction>
</comment>
<keyword evidence="13" id="KW-1185">Reference proteome</keyword>
<dbReference type="Gene3D" id="3.40.50.12160">
    <property type="entry name" value="Methylthiotransferase, N-terminal domain"/>
    <property type="match status" value="1"/>
</dbReference>
<keyword evidence="4 8" id="KW-0949">S-adenosyl-L-methionine</keyword>
<feature type="binding site" evidence="8">
    <location>
        <position position="48"/>
    </location>
    <ligand>
        <name>[4Fe-4S] cluster</name>
        <dbReference type="ChEBI" id="CHEBI:49883"/>
        <label>1</label>
    </ligand>
</feature>
<feature type="domain" description="MTTase N-terminal" evidence="10">
    <location>
        <begin position="3"/>
        <end position="113"/>
    </location>
</feature>
<dbReference type="GO" id="GO:0005840">
    <property type="term" value="C:ribosome"/>
    <property type="evidence" value="ECO:0007669"/>
    <property type="project" value="UniProtKB-KW"/>
</dbReference>
<dbReference type="InterPro" id="IPR005840">
    <property type="entry name" value="Ribosomal_uS12_MeSTrfase_RimO"/>
</dbReference>
<protein>
    <recommendedName>
        <fullName evidence="8">Ribosomal protein uS12 methylthiotransferase RimO</fullName>
        <shortName evidence="8">uS12 MTTase</shortName>
        <shortName evidence="8">uS12 methylthiotransferase</shortName>
        <ecNumber evidence="8">2.8.4.4</ecNumber>
    </recommendedName>
    <alternativeName>
        <fullName evidence="8">Ribosomal protein uS12 (aspartate-C(3))-methylthiotransferase</fullName>
    </alternativeName>
    <alternativeName>
        <fullName evidence="8">Ribosome maturation factor RimO</fullName>
    </alternativeName>
</protein>
<dbReference type="Proteomes" id="UP000630149">
    <property type="component" value="Unassembled WGS sequence"/>
</dbReference>
<evidence type="ECO:0000256" key="6">
    <source>
        <dbReference type="ARBA" id="ARBA00023004"/>
    </source>
</evidence>
<dbReference type="PROSITE" id="PS50926">
    <property type="entry name" value="TRAM"/>
    <property type="match status" value="1"/>
</dbReference>
<comment type="caution">
    <text evidence="12">The sequence shown here is derived from an EMBL/GenBank/DDBJ whole genome shotgun (WGS) entry which is preliminary data.</text>
</comment>
<feature type="binding site" evidence="8">
    <location>
        <position position="12"/>
    </location>
    <ligand>
        <name>[4Fe-4S] cluster</name>
        <dbReference type="ChEBI" id="CHEBI:49883"/>
        <label>1</label>
    </ligand>
</feature>
<dbReference type="CDD" id="cd01335">
    <property type="entry name" value="Radical_SAM"/>
    <property type="match status" value="1"/>
</dbReference>
<dbReference type="EMBL" id="BMOB01000014">
    <property type="protein sequence ID" value="GGI92811.1"/>
    <property type="molecule type" value="Genomic_DNA"/>
</dbReference>
<evidence type="ECO:0000256" key="2">
    <source>
        <dbReference type="ARBA" id="ARBA00022490"/>
    </source>
</evidence>
<dbReference type="EC" id="2.8.4.4" evidence="8"/>
<comment type="similarity">
    <text evidence="8">Belongs to the methylthiotransferase family. RimO subfamily.</text>
</comment>
<dbReference type="InterPro" id="IPR023404">
    <property type="entry name" value="rSAM_horseshoe"/>
</dbReference>
<dbReference type="GO" id="GO:0035599">
    <property type="term" value="F:aspartic acid methylthiotransferase activity"/>
    <property type="evidence" value="ECO:0007669"/>
    <property type="project" value="TreeGrafter"/>
</dbReference>
<proteinExistence type="inferred from homology"/>
<dbReference type="PROSITE" id="PS51449">
    <property type="entry name" value="MTTASE_N"/>
    <property type="match status" value="1"/>
</dbReference>
<dbReference type="GO" id="GO:0051539">
    <property type="term" value="F:4 iron, 4 sulfur cluster binding"/>
    <property type="evidence" value="ECO:0007669"/>
    <property type="project" value="UniProtKB-UniRule"/>
</dbReference>
<evidence type="ECO:0000313" key="12">
    <source>
        <dbReference type="EMBL" id="GGI92811.1"/>
    </source>
</evidence>
<evidence type="ECO:0000256" key="4">
    <source>
        <dbReference type="ARBA" id="ARBA00022691"/>
    </source>
</evidence>
<evidence type="ECO:0000256" key="1">
    <source>
        <dbReference type="ARBA" id="ARBA00022485"/>
    </source>
</evidence>
<evidence type="ECO:0000256" key="5">
    <source>
        <dbReference type="ARBA" id="ARBA00022723"/>
    </source>
</evidence>
<dbReference type="AlphaFoldDB" id="A0A917NDZ3"/>
<feature type="binding site" evidence="8">
    <location>
        <position position="77"/>
    </location>
    <ligand>
        <name>[4Fe-4S] cluster</name>
        <dbReference type="ChEBI" id="CHEBI:49883"/>
        <label>1</label>
    </ligand>
</feature>
<dbReference type="PROSITE" id="PS01278">
    <property type="entry name" value="MTTASE_RADICAL"/>
    <property type="match status" value="1"/>
</dbReference>
<dbReference type="NCBIfam" id="TIGR01125">
    <property type="entry name" value="30S ribosomal protein S12 methylthiotransferase RimO"/>
    <property type="match status" value="1"/>
</dbReference>